<evidence type="ECO:0000313" key="7">
    <source>
        <dbReference type="EMBL" id="PZR04897.1"/>
    </source>
</evidence>
<protein>
    <recommendedName>
        <fullName evidence="4">Bifunctional protein PyrR</fullName>
    </recommendedName>
    <domain>
        <recommendedName>
            <fullName evidence="4">Pyrimidine operon regulatory protein</fullName>
        </recommendedName>
    </domain>
    <domain>
        <recommendedName>
            <fullName evidence="4">Uracil phosphoribosyltransferase</fullName>
            <shortName evidence="4">UPRTase</shortName>
            <ecNumber evidence="4">2.4.2.9</ecNumber>
        </recommendedName>
    </domain>
</protein>
<gene>
    <name evidence="4" type="primary">pyrR</name>
    <name evidence="7" type="ORF">DI525_05700</name>
</gene>
<dbReference type="FunFam" id="3.40.50.2020:FF:000020">
    <property type="entry name" value="Bifunctional protein PyrR"/>
    <property type="match status" value="1"/>
</dbReference>
<dbReference type="GO" id="GO:0004845">
    <property type="term" value="F:uracil phosphoribosyltransferase activity"/>
    <property type="evidence" value="ECO:0007669"/>
    <property type="project" value="UniProtKB-UniRule"/>
</dbReference>
<keyword evidence="4 7" id="KW-0328">Glycosyltransferase</keyword>
<dbReference type="EC" id="2.4.2.9" evidence="4"/>
<dbReference type="RefSeq" id="WP_303734801.1">
    <property type="nucleotide sequence ID" value="NZ_CAKZHK010000009.1"/>
</dbReference>
<dbReference type="Gene3D" id="3.40.50.2020">
    <property type="match status" value="1"/>
</dbReference>
<dbReference type="CDD" id="cd06223">
    <property type="entry name" value="PRTases_typeI"/>
    <property type="match status" value="1"/>
</dbReference>
<dbReference type="SUPFAM" id="SSF53271">
    <property type="entry name" value="PRTase-like"/>
    <property type="match status" value="1"/>
</dbReference>
<dbReference type="EMBL" id="QFRA01000011">
    <property type="protein sequence ID" value="PZR04897.1"/>
    <property type="molecule type" value="Genomic_DNA"/>
</dbReference>
<dbReference type="NCBIfam" id="NF003547">
    <property type="entry name" value="PRK05205.1-3"/>
    <property type="match status" value="1"/>
</dbReference>
<dbReference type="HAMAP" id="MF_01219">
    <property type="entry name" value="PyrR"/>
    <property type="match status" value="1"/>
</dbReference>
<comment type="similarity">
    <text evidence="1 4">Belongs to the purine/pyrimidine phosphoribosyltransferase family. PyrR subfamily.</text>
</comment>
<evidence type="ECO:0000256" key="5">
    <source>
        <dbReference type="SAM" id="MobiDB-lite"/>
    </source>
</evidence>
<accession>A0A2W5STC7</accession>
<evidence type="ECO:0000313" key="8">
    <source>
        <dbReference type="Proteomes" id="UP000249432"/>
    </source>
</evidence>
<comment type="function">
    <text evidence="4">Also displays a weak uracil phosphoribosyltransferase activity which is not physiologically significant.</text>
</comment>
<feature type="short sequence motif" description="PRPP-binding" evidence="4">
    <location>
        <begin position="114"/>
        <end position="126"/>
    </location>
</feature>
<evidence type="ECO:0000256" key="2">
    <source>
        <dbReference type="ARBA" id="ARBA00023015"/>
    </source>
</evidence>
<name>A0A2W5STC7_9CORY</name>
<dbReference type="PANTHER" id="PTHR11608">
    <property type="entry name" value="BIFUNCTIONAL PROTEIN PYRR"/>
    <property type="match status" value="1"/>
</dbReference>
<dbReference type="AlphaFoldDB" id="A0A2W5STC7"/>
<comment type="catalytic activity">
    <reaction evidence="4">
        <text>UMP + diphosphate = 5-phospho-alpha-D-ribose 1-diphosphate + uracil</text>
        <dbReference type="Rhea" id="RHEA:13017"/>
        <dbReference type="ChEBI" id="CHEBI:17568"/>
        <dbReference type="ChEBI" id="CHEBI:33019"/>
        <dbReference type="ChEBI" id="CHEBI:57865"/>
        <dbReference type="ChEBI" id="CHEBI:58017"/>
        <dbReference type="EC" id="2.4.2.9"/>
    </reaction>
</comment>
<organism evidence="7 8">
    <name type="scientific">Corynebacterium kroppenstedtii</name>
    <dbReference type="NCBI Taxonomy" id="161879"/>
    <lineage>
        <taxon>Bacteria</taxon>
        <taxon>Bacillati</taxon>
        <taxon>Actinomycetota</taxon>
        <taxon>Actinomycetes</taxon>
        <taxon>Mycobacteriales</taxon>
        <taxon>Corynebacteriaceae</taxon>
        <taxon>Corynebacterium</taxon>
    </lineage>
</organism>
<comment type="function">
    <text evidence="4">Regulates the transcription of the pyrimidine nucleotide (pyr) operon in response to exogenous pyrimidines.</text>
</comment>
<keyword evidence="4 7" id="KW-0808">Transferase</keyword>
<dbReference type="PANTHER" id="PTHR11608:SF0">
    <property type="entry name" value="BIFUNCTIONAL PROTEIN PYRR"/>
    <property type="match status" value="1"/>
</dbReference>
<keyword evidence="3 4" id="KW-0804">Transcription</keyword>
<feature type="domain" description="Phosphoribosyltransferase" evidence="6">
    <location>
        <begin position="17"/>
        <end position="168"/>
    </location>
</feature>
<comment type="caution">
    <text evidence="7">The sequence shown here is derived from an EMBL/GenBank/DDBJ whole genome shotgun (WGS) entry which is preliminary data.</text>
</comment>
<keyword evidence="2 4" id="KW-0805">Transcription regulation</keyword>
<evidence type="ECO:0000256" key="4">
    <source>
        <dbReference type="HAMAP-Rule" id="MF_01219"/>
    </source>
</evidence>
<dbReference type="InterPro" id="IPR050137">
    <property type="entry name" value="PyrR_bifunctional"/>
</dbReference>
<dbReference type="Pfam" id="PF00156">
    <property type="entry name" value="Pribosyltran"/>
    <property type="match status" value="1"/>
</dbReference>
<feature type="region of interest" description="Disordered" evidence="5">
    <location>
        <begin position="191"/>
        <end position="217"/>
    </location>
</feature>
<dbReference type="GO" id="GO:0006355">
    <property type="term" value="P:regulation of DNA-templated transcription"/>
    <property type="evidence" value="ECO:0007669"/>
    <property type="project" value="UniProtKB-UniRule"/>
</dbReference>
<dbReference type="InterPro" id="IPR023050">
    <property type="entry name" value="PyrR"/>
</dbReference>
<proteinExistence type="inferred from homology"/>
<evidence type="ECO:0000256" key="1">
    <source>
        <dbReference type="ARBA" id="ARBA00005565"/>
    </source>
</evidence>
<reference evidence="7 8" key="1">
    <citation type="submission" date="2017-08" db="EMBL/GenBank/DDBJ databases">
        <title>Infants hospitalized years apart are colonized by the same room-sourced microbial strains.</title>
        <authorList>
            <person name="Brooks B."/>
            <person name="Olm M.R."/>
            <person name="Firek B.A."/>
            <person name="Baker R."/>
            <person name="Thomas B.C."/>
            <person name="Morowitz M.J."/>
            <person name="Banfield J.F."/>
        </authorList>
    </citation>
    <scope>NUCLEOTIDE SEQUENCE [LARGE SCALE GENOMIC DNA]</scope>
    <source>
        <strain evidence="7">S2_003_000_R1_3</strain>
    </source>
</reference>
<sequence length="217" mass="23487">MNTARTSTPTTDAMETEILSSDDVGRTVARIAHQIIERTALDADDAKRVVLLGIPSGGVPLTKRLAHLIHEFAGVTVATGALDITLYRDDLRHKPHRALQRTSIPDDGIDGKTVILVDDVLYSGRSVRSALDALRDIGRASIVQLAVVVDRGHRELPIRADYVGKNIPTSRSEDVIVSLEELDGHDGVVLRRPTTSASSSSMEEAARDHFSHEGSNS</sequence>
<dbReference type="InterPro" id="IPR000836">
    <property type="entry name" value="PRTase_dom"/>
</dbReference>
<evidence type="ECO:0000256" key="3">
    <source>
        <dbReference type="ARBA" id="ARBA00023163"/>
    </source>
</evidence>
<dbReference type="NCBIfam" id="NF003549">
    <property type="entry name" value="PRK05205.1-5"/>
    <property type="match status" value="1"/>
</dbReference>
<feature type="compositionally biased region" description="Basic and acidic residues" evidence="5">
    <location>
        <begin position="204"/>
        <end position="217"/>
    </location>
</feature>
<dbReference type="Proteomes" id="UP000249432">
    <property type="component" value="Unassembled WGS sequence"/>
</dbReference>
<evidence type="ECO:0000259" key="6">
    <source>
        <dbReference type="Pfam" id="PF00156"/>
    </source>
</evidence>
<dbReference type="InterPro" id="IPR029057">
    <property type="entry name" value="PRTase-like"/>
</dbReference>